<dbReference type="InterPro" id="IPR052362">
    <property type="entry name" value="HTH-GbsR_regulator"/>
</dbReference>
<feature type="domain" description="HTH marR-type" evidence="4">
    <location>
        <begin position="26"/>
        <end position="85"/>
    </location>
</feature>
<keyword evidence="1" id="KW-0805">Transcription regulation</keyword>
<sequence length="157" mass="18332">MKEASTEQYTLEQQVERVGVFFEKQGVPPVGARIIGYLLFSNPPQRSFYEIVEFTQASKSSVSNALNIMMEKGVVSYVTMPGDRKRYFQIDPHNWINLMKNRIPFMSHVRKFIQEAIEVHQGQNQKIYEGLVKVEELYAALEKELPKIIANWEKKYQ</sequence>
<dbReference type="EMBL" id="CP120682">
    <property type="protein sequence ID" value="WKN36258.1"/>
    <property type="molecule type" value="Genomic_DNA"/>
</dbReference>
<evidence type="ECO:0000256" key="1">
    <source>
        <dbReference type="ARBA" id="ARBA00023015"/>
    </source>
</evidence>
<dbReference type="PANTHER" id="PTHR38465">
    <property type="entry name" value="HTH-TYPE TRANSCRIPTIONAL REGULATOR MJ1563-RELATED"/>
    <property type="match status" value="1"/>
</dbReference>
<name>A0AA49GMQ8_9BACT</name>
<dbReference type="InterPro" id="IPR036388">
    <property type="entry name" value="WH-like_DNA-bd_sf"/>
</dbReference>
<proteinExistence type="predicted"/>
<evidence type="ECO:0000256" key="3">
    <source>
        <dbReference type="ARBA" id="ARBA00023163"/>
    </source>
</evidence>
<accession>A0AA49GMQ8</accession>
<keyword evidence="3" id="KW-0804">Transcription</keyword>
<keyword evidence="2" id="KW-0238">DNA-binding</keyword>
<dbReference type="AlphaFoldDB" id="A0AA49GMQ8"/>
<dbReference type="Gene3D" id="1.10.10.10">
    <property type="entry name" value="Winged helix-like DNA-binding domain superfamily/Winged helix DNA-binding domain"/>
    <property type="match status" value="1"/>
</dbReference>
<evidence type="ECO:0000313" key="5">
    <source>
        <dbReference type="EMBL" id="WKN36258.1"/>
    </source>
</evidence>
<dbReference type="InterPro" id="IPR000835">
    <property type="entry name" value="HTH_MarR-typ"/>
</dbReference>
<protein>
    <recommendedName>
        <fullName evidence="4">HTH marR-type domain-containing protein</fullName>
    </recommendedName>
</protein>
<dbReference type="GO" id="GO:0003677">
    <property type="term" value="F:DNA binding"/>
    <property type="evidence" value="ECO:0007669"/>
    <property type="project" value="UniProtKB-KW"/>
</dbReference>
<dbReference type="PANTHER" id="PTHR38465:SF1">
    <property type="entry name" value="HTH-TYPE TRANSCRIPTIONAL REGULATOR MJ1563-RELATED"/>
    <property type="match status" value="1"/>
</dbReference>
<dbReference type="SUPFAM" id="SSF46785">
    <property type="entry name" value="Winged helix' DNA-binding domain"/>
    <property type="match status" value="1"/>
</dbReference>
<gene>
    <name evidence="5" type="ORF">K4G66_28240</name>
</gene>
<dbReference type="GO" id="GO:0003700">
    <property type="term" value="F:DNA-binding transcription factor activity"/>
    <property type="evidence" value="ECO:0007669"/>
    <property type="project" value="InterPro"/>
</dbReference>
<dbReference type="InterPro" id="IPR036390">
    <property type="entry name" value="WH_DNA-bd_sf"/>
</dbReference>
<organism evidence="5">
    <name type="scientific">Roseihalotalea indica</name>
    <dbReference type="NCBI Taxonomy" id="2867963"/>
    <lineage>
        <taxon>Bacteria</taxon>
        <taxon>Pseudomonadati</taxon>
        <taxon>Bacteroidota</taxon>
        <taxon>Cytophagia</taxon>
        <taxon>Cytophagales</taxon>
        <taxon>Catalimonadaceae</taxon>
        <taxon>Roseihalotalea</taxon>
    </lineage>
</organism>
<evidence type="ECO:0000256" key="2">
    <source>
        <dbReference type="ARBA" id="ARBA00023125"/>
    </source>
</evidence>
<evidence type="ECO:0000259" key="4">
    <source>
        <dbReference type="Pfam" id="PF12802"/>
    </source>
</evidence>
<dbReference type="Pfam" id="PF12802">
    <property type="entry name" value="MarR_2"/>
    <property type="match status" value="1"/>
</dbReference>
<reference evidence="5" key="2">
    <citation type="journal article" date="2024" name="Antonie Van Leeuwenhoek">
        <title>Roseihalotalea indica gen. nov., sp. nov., a halophilic Bacteroidetes from mesopelagic Southwest Indian Ocean with higher carbohydrate metabolic potential.</title>
        <authorList>
            <person name="Chen B."/>
            <person name="Zhang M."/>
            <person name="Lin D."/>
            <person name="Ye J."/>
            <person name="Tang K."/>
        </authorList>
    </citation>
    <scope>NUCLEOTIDE SEQUENCE</scope>
    <source>
        <strain evidence="5">TK19036</strain>
    </source>
</reference>
<reference evidence="5" key="1">
    <citation type="journal article" date="2023" name="Comput. Struct. Biotechnol. J.">
        <title>Discovery of a novel marine Bacteroidetes with a rich repertoire of carbohydrate-active enzymes.</title>
        <authorList>
            <person name="Chen B."/>
            <person name="Liu G."/>
            <person name="Chen Q."/>
            <person name="Wang H."/>
            <person name="Liu L."/>
            <person name="Tang K."/>
        </authorList>
    </citation>
    <scope>NUCLEOTIDE SEQUENCE</scope>
    <source>
        <strain evidence="5">TK19036</strain>
    </source>
</reference>